<sequence length="223" mass="25879">MFHRTVGENLRNDEPNPSCFIPLLFKEMKTDPNRLIALFGRVIPNADKATAELRGLHWGIHDSTSGAECTLDVQDNGTKEYVRWAPYDHCHQSHTALSQEVIKQYNRRFTFCMEPNSNNLTRIALEYDRRWYEVKGRTCTHALAAYLEDLNDNALLTLRALGLAPTQITNNQCTETEWTYFNGLITYLEKQPEDKQEIIFAHLEACYPTIFPILLNRYENDSF</sequence>
<organism evidence="1 2">
    <name type="scientific">Candidatus Protochlamydia naegleriophila</name>
    <dbReference type="NCBI Taxonomy" id="389348"/>
    <lineage>
        <taxon>Bacteria</taxon>
        <taxon>Pseudomonadati</taxon>
        <taxon>Chlamydiota</taxon>
        <taxon>Chlamydiia</taxon>
        <taxon>Parachlamydiales</taxon>
        <taxon>Parachlamydiaceae</taxon>
        <taxon>Candidatus Protochlamydia</taxon>
    </lineage>
</organism>
<dbReference type="KEGG" id="pnl:PNK_1175"/>
<evidence type="ECO:0000313" key="2">
    <source>
        <dbReference type="Proteomes" id="UP000069902"/>
    </source>
</evidence>
<dbReference type="RefSeq" id="WP_059060888.1">
    <property type="nucleotide sequence ID" value="NZ_LN879502.1"/>
</dbReference>
<proteinExistence type="predicted"/>
<dbReference type="EMBL" id="LN879502">
    <property type="protein sequence ID" value="CUI16792.1"/>
    <property type="molecule type" value="Genomic_DNA"/>
</dbReference>
<dbReference type="Proteomes" id="UP000069902">
    <property type="component" value="Chromosome cPNK"/>
</dbReference>
<protein>
    <submittedName>
        <fullName evidence="1">Uncharacterized protein</fullName>
    </submittedName>
</protein>
<dbReference type="PATRIC" id="fig|389348.3.peg.1302"/>
<name>A0A0U5JAH1_9BACT</name>
<dbReference type="STRING" id="389348.PNK_1175"/>
<evidence type="ECO:0000313" key="1">
    <source>
        <dbReference type="EMBL" id="CUI16792.1"/>
    </source>
</evidence>
<dbReference type="InParanoid" id="A0A0U5JAH1"/>
<reference evidence="2" key="1">
    <citation type="submission" date="2015-09" db="EMBL/GenBank/DDBJ databases">
        <authorList>
            <person name="Bertelli C."/>
        </authorList>
    </citation>
    <scope>NUCLEOTIDE SEQUENCE [LARGE SCALE GENOMIC DNA]</scope>
    <source>
        <strain evidence="2">KNic</strain>
    </source>
</reference>
<keyword evidence="2" id="KW-1185">Reference proteome</keyword>
<accession>A0A0U5JAH1</accession>
<dbReference type="AlphaFoldDB" id="A0A0U5JAH1"/>
<gene>
    <name evidence="1" type="ORF">PNK_1175</name>
</gene>